<dbReference type="InterPro" id="IPR014327">
    <property type="entry name" value="RNA_pol_sigma70_bacteroid"/>
</dbReference>
<evidence type="ECO:0000313" key="8">
    <source>
        <dbReference type="Proteomes" id="UP001501469"/>
    </source>
</evidence>
<dbReference type="NCBIfam" id="TIGR02985">
    <property type="entry name" value="Sig70_bacteroi1"/>
    <property type="match status" value="1"/>
</dbReference>
<comment type="similarity">
    <text evidence="1">Belongs to the sigma-70 factor family. ECF subfamily.</text>
</comment>
<keyword evidence="4" id="KW-0804">Transcription</keyword>
<dbReference type="Proteomes" id="UP001501469">
    <property type="component" value="Unassembled WGS sequence"/>
</dbReference>
<accession>A0ABP7US58</accession>
<dbReference type="InterPro" id="IPR007627">
    <property type="entry name" value="RNA_pol_sigma70_r2"/>
</dbReference>
<evidence type="ECO:0000256" key="4">
    <source>
        <dbReference type="ARBA" id="ARBA00023163"/>
    </source>
</evidence>
<keyword evidence="2" id="KW-0805">Transcription regulation</keyword>
<reference evidence="8" key="1">
    <citation type="journal article" date="2019" name="Int. J. Syst. Evol. Microbiol.">
        <title>The Global Catalogue of Microorganisms (GCM) 10K type strain sequencing project: providing services to taxonomists for standard genome sequencing and annotation.</title>
        <authorList>
            <consortium name="The Broad Institute Genomics Platform"/>
            <consortium name="The Broad Institute Genome Sequencing Center for Infectious Disease"/>
            <person name="Wu L."/>
            <person name="Ma J."/>
        </authorList>
    </citation>
    <scope>NUCLEOTIDE SEQUENCE [LARGE SCALE GENOMIC DNA]</scope>
    <source>
        <strain evidence="8">JCM 17225</strain>
    </source>
</reference>
<dbReference type="Gene3D" id="1.10.10.10">
    <property type="entry name" value="Winged helix-like DNA-binding domain superfamily/Winged helix DNA-binding domain"/>
    <property type="match status" value="1"/>
</dbReference>
<dbReference type="Pfam" id="PF08281">
    <property type="entry name" value="Sigma70_r4_2"/>
    <property type="match status" value="1"/>
</dbReference>
<feature type="domain" description="RNA polymerase sigma factor 70 region 4 type 2" evidence="6">
    <location>
        <begin position="123"/>
        <end position="174"/>
    </location>
</feature>
<evidence type="ECO:0000256" key="1">
    <source>
        <dbReference type="ARBA" id="ARBA00010641"/>
    </source>
</evidence>
<evidence type="ECO:0000259" key="6">
    <source>
        <dbReference type="Pfam" id="PF08281"/>
    </source>
</evidence>
<dbReference type="InterPro" id="IPR013324">
    <property type="entry name" value="RNA_pol_sigma_r3/r4-like"/>
</dbReference>
<evidence type="ECO:0000256" key="3">
    <source>
        <dbReference type="ARBA" id="ARBA00023082"/>
    </source>
</evidence>
<keyword evidence="8" id="KW-1185">Reference proteome</keyword>
<dbReference type="SUPFAM" id="SSF88946">
    <property type="entry name" value="Sigma2 domain of RNA polymerase sigma factors"/>
    <property type="match status" value="1"/>
</dbReference>
<dbReference type="InterPro" id="IPR013249">
    <property type="entry name" value="RNA_pol_sigma70_r4_t2"/>
</dbReference>
<evidence type="ECO:0000313" key="7">
    <source>
        <dbReference type="EMBL" id="GAA4051211.1"/>
    </source>
</evidence>
<gene>
    <name evidence="7" type="ORF">GCM10022409_42470</name>
</gene>
<evidence type="ECO:0000256" key="2">
    <source>
        <dbReference type="ARBA" id="ARBA00023015"/>
    </source>
</evidence>
<proteinExistence type="inferred from homology"/>
<evidence type="ECO:0000259" key="5">
    <source>
        <dbReference type="Pfam" id="PF04542"/>
    </source>
</evidence>
<feature type="domain" description="RNA polymerase sigma-70 region 2" evidence="5">
    <location>
        <begin position="27"/>
        <end position="93"/>
    </location>
</feature>
<dbReference type="PANTHER" id="PTHR43133">
    <property type="entry name" value="RNA POLYMERASE ECF-TYPE SIGMA FACTO"/>
    <property type="match status" value="1"/>
</dbReference>
<dbReference type="InterPro" id="IPR039425">
    <property type="entry name" value="RNA_pol_sigma-70-like"/>
</dbReference>
<dbReference type="InterPro" id="IPR013325">
    <property type="entry name" value="RNA_pol_sigma_r2"/>
</dbReference>
<sequence length="193" mass="21438">MASVATCADAVLLRALAQDDEQAFAEIYQRYWDELHAHACRKLGCPHEADEVVQDLFVALWNKRHSAPDIQQLNAYLFTALKYRVIDYLRAQAVRLAHAAAAPTSSADRGTEESMAVADLAAALAASLRRLPAHARAVFQLSRLEHRTVPEIAAQLQVSPKTVEYHLARSLRLLRISLREFMASVLLLALLNA</sequence>
<dbReference type="EMBL" id="BAABDK010000032">
    <property type="protein sequence ID" value="GAA4051211.1"/>
    <property type="molecule type" value="Genomic_DNA"/>
</dbReference>
<dbReference type="InterPro" id="IPR014284">
    <property type="entry name" value="RNA_pol_sigma-70_dom"/>
</dbReference>
<dbReference type="SUPFAM" id="SSF88659">
    <property type="entry name" value="Sigma3 and sigma4 domains of RNA polymerase sigma factors"/>
    <property type="match status" value="1"/>
</dbReference>
<dbReference type="Gene3D" id="1.10.1740.10">
    <property type="match status" value="1"/>
</dbReference>
<dbReference type="PANTHER" id="PTHR43133:SF46">
    <property type="entry name" value="RNA POLYMERASE SIGMA-70 FACTOR ECF SUBFAMILY"/>
    <property type="match status" value="1"/>
</dbReference>
<name>A0ABP7US58_9BACT</name>
<keyword evidence="3" id="KW-0731">Sigma factor</keyword>
<protein>
    <submittedName>
        <fullName evidence="7">RNA polymerase sigma-70 factor</fullName>
    </submittedName>
</protein>
<organism evidence="7 8">
    <name type="scientific">Hymenobacter glaciei</name>
    <dbReference type="NCBI Taxonomy" id="877209"/>
    <lineage>
        <taxon>Bacteria</taxon>
        <taxon>Pseudomonadati</taxon>
        <taxon>Bacteroidota</taxon>
        <taxon>Cytophagia</taxon>
        <taxon>Cytophagales</taxon>
        <taxon>Hymenobacteraceae</taxon>
        <taxon>Hymenobacter</taxon>
    </lineage>
</organism>
<dbReference type="NCBIfam" id="TIGR02937">
    <property type="entry name" value="sigma70-ECF"/>
    <property type="match status" value="1"/>
</dbReference>
<comment type="caution">
    <text evidence="7">The sequence shown here is derived from an EMBL/GenBank/DDBJ whole genome shotgun (WGS) entry which is preliminary data.</text>
</comment>
<dbReference type="Pfam" id="PF04542">
    <property type="entry name" value="Sigma70_r2"/>
    <property type="match status" value="1"/>
</dbReference>
<dbReference type="InterPro" id="IPR036388">
    <property type="entry name" value="WH-like_DNA-bd_sf"/>
</dbReference>